<dbReference type="Pfam" id="PF07971">
    <property type="entry name" value="Glyco_hydro_92"/>
    <property type="match status" value="1"/>
</dbReference>
<organism evidence="3 4">
    <name type="scientific">Paenibacillus chondroitinus</name>
    <dbReference type="NCBI Taxonomy" id="59842"/>
    <lineage>
        <taxon>Bacteria</taxon>
        <taxon>Bacillati</taxon>
        <taxon>Bacillota</taxon>
        <taxon>Bacilli</taxon>
        <taxon>Bacillales</taxon>
        <taxon>Paenibacillaceae</taxon>
        <taxon>Paenibacillus</taxon>
    </lineage>
</organism>
<protein>
    <submittedName>
        <fullName evidence="3">GH92 family glycosyl hydrolase</fullName>
        <ecNumber evidence="3">3.2.1.-</ecNumber>
    </submittedName>
</protein>
<dbReference type="EMBL" id="JAROBY010000032">
    <property type="protein sequence ID" value="MEB4795959.1"/>
    <property type="molecule type" value="Genomic_DNA"/>
</dbReference>
<dbReference type="InterPro" id="IPR012939">
    <property type="entry name" value="Glyco_hydro_92"/>
</dbReference>
<dbReference type="Gene3D" id="3.30.2080.10">
    <property type="entry name" value="GH92 mannosidase domain"/>
    <property type="match status" value="1"/>
</dbReference>
<evidence type="ECO:0000259" key="2">
    <source>
        <dbReference type="Pfam" id="PF17678"/>
    </source>
</evidence>
<dbReference type="Gene3D" id="1.20.1050.60">
    <property type="entry name" value="alpha-1,2-mannosidase"/>
    <property type="match status" value="1"/>
</dbReference>
<evidence type="ECO:0000313" key="3">
    <source>
        <dbReference type="EMBL" id="MEB4795959.1"/>
    </source>
</evidence>
<evidence type="ECO:0000259" key="1">
    <source>
        <dbReference type="Pfam" id="PF07971"/>
    </source>
</evidence>
<evidence type="ECO:0000313" key="4">
    <source>
        <dbReference type="Proteomes" id="UP001355653"/>
    </source>
</evidence>
<dbReference type="InterPro" id="IPR005887">
    <property type="entry name" value="GH92_a_mannosidase_put"/>
</dbReference>
<dbReference type="PANTHER" id="PTHR12143:SF39">
    <property type="entry name" value="SECRETED PROTEIN"/>
    <property type="match status" value="1"/>
</dbReference>
<dbReference type="Proteomes" id="UP001355653">
    <property type="component" value="Unassembled WGS sequence"/>
</dbReference>
<keyword evidence="3" id="KW-0378">Hydrolase</keyword>
<feature type="domain" description="Glycosyl hydrolase family 92" evidence="1">
    <location>
        <begin position="504"/>
        <end position="956"/>
    </location>
</feature>
<dbReference type="Gene3D" id="1.20.1610.10">
    <property type="entry name" value="alpha-1,2-mannosidases domains"/>
    <property type="match status" value="1"/>
</dbReference>
<gene>
    <name evidence="3" type="ORF">P5G65_18825</name>
</gene>
<comment type="caution">
    <text evidence="3">The sequence shown here is derived from an EMBL/GenBank/DDBJ whole genome shotgun (WGS) entry which is preliminary data.</text>
</comment>
<dbReference type="EC" id="3.2.1.-" evidence="3"/>
<dbReference type="RefSeq" id="WP_127451572.1">
    <property type="nucleotide sequence ID" value="NZ_JAROBY010000032.1"/>
</dbReference>
<keyword evidence="3" id="KW-0326">Glycosidase</keyword>
<sequence length="1057" mass="116267">MNRKTFRKSCSLLLIFVLLWSILFISPAFEHSAEAAAPSFNAGFESADAVQPNWEDETEASLHVSQAESKISSDMRQSGKKALLYAGKTSDTSAAYAYNKVFEVNIPVKPNTTLSYWIYPQSRTTQGGIDFNLGKNSTYVAVDLAFEDETYLHSYQAVDQHGVVMSPEEQGKGNQLAVDTWNFITSTVGSAAAGKTIKRILISYEQSGGNAGTYRGFIDDIQIRNSEFDPSAYANPLLGSQNNKLDIVGFGGNRGNTFPGAVVPFGMIQWSPDTGYNDLGSGKSPLGSGYDYDRKSIAGFSLTHIDGPGCDIAQNIPFLPVVGKMGKSPATHFEDYASPFQRENEIAIPGYYSVLLDKYNIKTEFTATERTSIGRFTYPASTQAMMLINTGINATGVRDANIQIDKDNNMVTGYVNAGGFCGTKGSGTLAENTNNYTVYFAAEFSQPFTEVGTYKGSQITKDSQSAQSEIPNNRKVGGYVRFDTSSQKEVYVKVAISYTDMEHAKLNLKTENPGWNFDSVKQTAQAKWKTALSKIKVNGGTEKHKRMLYSFLYHSLIHPNVFSDVNGDYRGFDQKIYNTGGKYTHYSTFSGWDVYRTQMQLIGLLFPEIGSDIAQSFVDDAKSRSGFLPKWSIANSETNVMNGDPASITISNMYAFGARNFDLQEALKVMDFHASTPSSLNGRFNLADYLQLGYIPIERGGWVTGYIPEYNNADFAIAQFAKALGDEGKYNTYLTRSQSWRLSFKDGYIQPRLANGNFESTFDPASEHGFQEANSAQYTWVLPFDYKGLFEKMGGLEAARTRLDFFFQKLNAGSTEPYSFLGNQPSYGIPWAYNFAGQPWKTQEIVRKGMTELFHDGPAGLIGNNDLGAGSAWFVLAALGLYPSIPGIGGFSVHAPLFEETIIQLNDCKQIRLIGNHASEEAKYIQDLKLNGHSYDSTWLPYEYLKDGAILDFTLGTTPNTSWATTPPDPLAPPSKGQFASQVAIACSNSNYTPMQDSAQKALDMNNSDAAQPLVAVLNTKEAAVTEAPAGFSSEAKPWRLVQLPNSSARYKEVTGR</sequence>
<dbReference type="InterPro" id="IPR014718">
    <property type="entry name" value="GH-type_carb-bd"/>
</dbReference>
<dbReference type="InterPro" id="IPR008928">
    <property type="entry name" value="6-hairpin_glycosidase_sf"/>
</dbReference>
<dbReference type="NCBIfam" id="TIGR01180">
    <property type="entry name" value="aman2_put"/>
    <property type="match status" value="1"/>
</dbReference>
<name>A0ABU6DDX1_9BACL</name>
<dbReference type="InterPro" id="IPR041371">
    <property type="entry name" value="GH92_N"/>
</dbReference>
<dbReference type="SUPFAM" id="SSF48208">
    <property type="entry name" value="Six-hairpin glycosidases"/>
    <property type="match status" value="1"/>
</dbReference>
<dbReference type="PANTHER" id="PTHR12143">
    <property type="entry name" value="PEPTIDE N-GLYCANASE PNGASE -RELATED"/>
    <property type="match status" value="1"/>
</dbReference>
<dbReference type="Gene3D" id="2.70.98.10">
    <property type="match status" value="1"/>
</dbReference>
<dbReference type="GO" id="GO:0016798">
    <property type="term" value="F:hydrolase activity, acting on glycosyl bonds"/>
    <property type="evidence" value="ECO:0007669"/>
    <property type="project" value="UniProtKB-KW"/>
</dbReference>
<keyword evidence="4" id="KW-1185">Reference proteome</keyword>
<proteinExistence type="predicted"/>
<accession>A0ABU6DDX1</accession>
<dbReference type="InterPro" id="IPR050883">
    <property type="entry name" value="PNGase"/>
</dbReference>
<feature type="domain" description="Glycosyl hydrolase family 92 N-terminal" evidence="2">
    <location>
        <begin position="233"/>
        <end position="497"/>
    </location>
</feature>
<dbReference type="Pfam" id="PF17678">
    <property type="entry name" value="Glyco_hydro_92N"/>
    <property type="match status" value="1"/>
</dbReference>
<reference evidence="3 4" key="1">
    <citation type="submission" date="2023-03" db="EMBL/GenBank/DDBJ databases">
        <title>Bacillus Genome Sequencing.</title>
        <authorList>
            <person name="Dunlap C."/>
        </authorList>
    </citation>
    <scope>NUCLEOTIDE SEQUENCE [LARGE SCALE GENOMIC DNA]</scope>
    <source>
        <strain evidence="3 4">NRS-1351</strain>
    </source>
</reference>